<evidence type="ECO:0000313" key="6">
    <source>
        <dbReference type="Proteomes" id="UP001583186"/>
    </source>
</evidence>
<keyword evidence="2" id="KW-0521">NADP</keyword>
<evidence type="ECO:0000256" key="2">
    <source>
        <dbReference type="ARBA" id="ARBA00022857"/>
    </source>
</evidence>
<keyword evidence="6" id="KW-1185">Reference proteome</keyword>
<dbReference type="Gene3D" id="3.40.50.720">
    <property type="entry name" value="NAD(P)-binding Rossmann-like Domain"/>
    <property type="match status" value="1"/>
</dbReference>
<evidence type="ECO:0000256" key="3">
    <source>
        <dbReference type="ARBA" id="ARBA00023002"/>
    </source>
</evidence>
<evidence type="ECO:0000256" key="1">
    <source>
        <dbReference type="ARBA" id="ARBA00006328"/>
    </source>
</evidence>
<dbReference type="Proteomes" id="UP001583186">
    <property type="component" value="Unassembled WGS sequence"/>
</dbReference>
<comment type="caution">
    <text evidence="5">The sequence shown here is derived from an EMBL/GenBank/DDBJ whole genome shotgun (WGS) entry which is preliminary data.</text>
</comment>
<name>A0ABR3Z1T4_9PEZI</name>
<dbReference type="PANTHER" id="PTHR42748">
    <property type="entry name" value="NITROGEN METABOLITE REPRESSION PROTEIN NMRA FAMILY MEMBER"/>
    <property type="match status" value="1"/>
</dbReference>
<dbReference type="EMBL" id="JAWCUI010000035">
    <property type="protein sequence ID" value="KAL1894015.1"/>
    <property type="molecule type" value="Genomic_DNA"/>
</dbReference>
<accession>A0ABR3Z1T4</accession>
<evidence type="ECO:0000313" key="5">
    <source>
        <dbReference type="EMBL" id="KAL1894015.1"/>
    </source>
</evidence>
<dbReference type="InterPro" id="IPR008030">
    <property type="entry name" value="NmrA-like"/>
</dbReference>
<dbReference type="InterPro" id="IPR036291">
    <property type="entry name" value="NAD(P)-bd_dom_sf"/>
</dbReference>
<dbReference type="InterPro" id="IPR051164">
    <property type="entry name" value="NmrA-like_oxidored"/>
</dbReference>
<evidence type="ECO:0000259" key="4">
    <source>
        <dbReference type="Pfam" id="PF05368"/>
    </source>
</evidence>
<comment type="similarity">
    <text evidence="1">Belongs to the NmrA-type oxidoreductase family.</text>
</comment>
<sequence>MSQTIFIAGVTGCQGGAVAHHALKKGWTVHGLTRNTDAPAAKALVAQGVRLFPGDYDNTEVLKQAITGCTAVFIALVPQFHDLPAEVRWTKSILSIAKAASVQSAVVSTGLGAGNPEQLTGWKENSVFAQFMLSKKHVEEAVESSGLPNWTVLRPGFFMANFFVPKVSMYPGFRETGIWTTALLAESRLPLVDDLDIGAFAVAAVEDSDRFAGRKVEVGYDVRTPAEIVDVLSKATGRQPPLRAAFLEGDELEQAKESNPLIDGYFAMRDMIQLLDIDQVKAYGIPMATFDEYVQRRIDDAKTTFL</sequence>
<dbReference type="SUPFAM" id="SSF51735">
    <property type="entry name" value="NAD(P)-binding Rossmann-fold domains"/>
    <property type="match status" value="1"/>
</dbReference>
<protein>
    <recommendedName>
        <fullName evidence="4">NmrA-like domain-containing protein</fullName>
    </recommendedName>
</protein>
<dbReference type="PANTHER" id="PTHR42748:SF30">
    <property type="entry name" value="NMRA-LIKE DOMAIN-CONTAINING PROTEIN"/>
    <property type="match status" value="1"/>
</dbReference>
<feature type="domain" description="NmrA-like" evidence="4">
    <location>
        <begin position="1"/>
        <end position="254"/>
    </location>
</feature>
<keyword evidence="3" id="KW-0560">Oxidoreductase</keyword>
<proteinExistence type="inferred from homology"/>
<gene>
    <name evidence="5" type="ORF">Sste5346_006157</name>
</gene>
<reference evidence="5 6" key="1">
    <citation type="journal article" date="2024" name="IMA Fungus">
        <title>IMA Genome - F19 : A genome assembly and annotation guide to empower mycologists, including annotated draft genome sequences of Ceratocystis pirilliformis, Diaporthe australafricana, Fusarium ophioides, Paecilomyces lecythidis, and Sporothrix stenoceras.</title>
        <authorList>
            <person name="Aylward J."/>
            <person name="Wilson A.M."/>
            <person name="Visagie C.M."/>
            <person name="Spraker J."/>
            <person name="Barnes I."/>
            <person name="Buitendag C."/>
            <person name="Ceriani C."/>
            <person name="Del Mar Angel L."/>
            <person name="du Plessis D."/>
            <person name="Fuchs T."/>
            <person name="Gasser K."/>
            <person name="Kramer D."/>
            <person name="Li W."/>
            <person name="Munsamy K."/>
            <person name="Piso A."/>
            <person name="Price J.L."/>
            <person name="Sonnekus B."/>
            <person name="Thomas C."/>
            <person name="van der Nest A."/>
            <person name="van Dijk A."/>
            <person name="van Heerden A."/>
            <person name="van Vuuren N."/>
            <person name="Yilmaz N."/>
            <person name="Duong T.A."/>
            <person name="van der Merwe N.A."/>
            <person name="Wingfield M.J."/>
            <person name="Wingfield B.D."/>
        </authorList>
    </citation>
    <scope>NUCLEOTIDE SEQUENCE [LARGE SCALE GENOMIC DNA]</scope>
    <source>
        <strain evidence="5 6">CMW 5346</strain>
    </source>
</reference>
<dbReference type="Pfam" id="PF05368">
    <property type="entry name" value="NmrA"/>
    <property type="match status" value="1"/>
</dbReference>
<organism evidence="5 6">
    <name type="scientific">Sporothrix stenoceras</name>
    <dbReference type="NCBI Taxonomy" id="5173"/>
    <lineage>
        <taxon>Eukaryota</taxon>
        <taxon>Fungi</taxon>
        <taxon>Dikarya</taxon>
        <taxon>Ascomycota</taxon>
        <taxon>Pezizomycotina</taxon>
        <taxon>Sordariomycetes</taxon>
        <taxon>Sordariomycetidae</taxon>
        <taxon>Ophiostomatales</taxon>
        <taxon>Ophiostomataceae</taxon>
        <taxon>Sporothrix</taxon>
    </lineage>
</organism>